<reference evidence="1 2" key="1">
    <citation type="submission" date="2017-07" db="EMBL/GenBank/DDBJ databases">
        <title>Draft genome of Ochrobactrum lupini type strain LUP21.</title>
        <authorList>
            <person name="Krzyzanowska D.M."/>
            <person name="Jafra S."/>
        </authorList>
    </citation>
    <scope>NUCLEOTIDE SEQUENCE [LARGE SCALE GENOMIC DNA]</scope>
    <source>
        <strain evidence="1 2">LUP21</strain>
    </source>
</reference>
<protein>
    <submittedName>
        <fullName evidence="1">Uncharacterized protein</fullName>
    </submittedName>
</protein>
<dbReference type="EMBL" id="NNRN01000038">
    <property type="protein sequence ID" value="OYR31373.1"/>
    <property type="molecule type" value="Genomic_DNA"/>
</dbReference>
<dbReference type="Proteomes" id="UP000216363">
    <property type="component" value="Unassembled WGS sequence"/>
</dbReference>
<sequence length="472" mass="52065">MTNNRGDTPEAHMVPDFRKDYKLDRLAERFNVAQFVSFAPAFGEPLLQYSRLVHFPPNSSFDSLEDALRALFERSAQGTVNIRSFSEEQSQSREFIYALRTVDDAAQAIRRLSSEGAFTIANETVDVSDGGVSGVAMGGLVEFRPDSTPRGVERPGFASLPTEWATKLFETVYGFDPGLEESEKARIEFSLHPEPRGWRQTNVIFWECGKIDHFDRTACVSWPNDFSRLIGDKVFGLLIAELAGLPVPRTTVIARRVAPFCFGAETGVSQQWIRTSPTVQVPGRYTTAKRWQDPFRLVQVEDPEGTVLASIVAQQSVRAAFSGAAIESSDGELIIEGAKGTGEGFMLGTVQPQSLPLSVVEAVTAAHSLLKQKLGSVRFEWVFDGVRAWIVQLHVGASQTSGLVLVPGDREEWVVFNVANGLEDLRQLVASLPMNKGIQLNGHVGRTSHIADVVRKANVPTRLMDDVERKET</sequence>
<accession>A0A256GW27</accession>
<evidence type="ECO:0000313" key="2">
    <source>
        <dbReference type="Proteomes" id="UP000216363"/>
    </source>
</evidence>
<dbReference type="AlphaFoldDB" id="A0A256GW27"/>
<gene>
    <name evidence="1" type="ORF">CES86_0865</name>
</gene>
<name>A0A256GW27_9HYPH</name>
<organism evidence="1 2">
    <name type="scientific">Brucella lupini</name>
    <dbReference type="NCBI Taxonomy" id="255457"/>
    <lineage>
        <taxon>Bacteria</taxon>
        <taxon>Pseudomonadati</taxon>
        <taxon>Pseudomonadota</taxon>
        <taxon>Alphaproteobacteria</taxon>
        <taxon>Hyphomicrobiales</taxon>
        <taxon>Brucellaceae</taxon>
        <taxon>Brucella/Ochrobactrum group</taxon>
        <taxon>Brucella</taxon>
    </lineage>
</organism>
<evidence type="ECO:0000313" key="1">
    <source>
        <dbReference type="EMBL" id="OYR31373.1"/>
    </source>
</evidence>
<comment type="caution">
    <text evidence="1">The sequence shown here is derived from an EMBL/GenBank/DDBJ whole genome shotgun (WGS) entry which is preliminary data.</text>
</comment>
<dbReference type="RefSeq" id="WP_235819886.1">
    <property type="nucleotide sequence ID" value="NZ_JBHEEP010000009.1"/>
</dbReference>
<proteinExistence type="predicted"/>